<gene>
    <name evidence="2" type="ORF">QWZ12_13995</name>
</gene>
<evidence type="ECO:0000313" key="3">
    <source>
        <dbReference type="Proteomes" id="UP001224644"/>
    </source>
</evidence>
<dbReference type="RefSeq" id="WP_238227108.1">
    <property type="nucleotide sequence ID" value="NZ_BPQD01000025.1"/>
</dbReference>
<comment type="caution">
    <text evidence="2">The sequence shown here is derived from an EMBL/GenBank/DDBJ whole genome shotgun (WGS) entry which is preliminary data.</text>
</comment>
<protein>
    <submittedName>
        <fullName evidence="2">Uncharacterized protein</fullName>
    </submittedName>
</protein>
<reference evidence="3" key="1">
    <citation type="journal article" date="2019" name="Int. J. Syst. Evol. Microbiol.">
        <title>The Global Catalogue of Microorganisms (GCM) 10K type strain sequencing project: providing services to taxonomists for standard genome sequencing and annotation.</title>
        <authorList>
            <consortium name="The Broad Institute Genomics Platform"/>
            <consortium name="The Broad Institute Genome Sequencing Center for Infectious Disease"/>
            <person name="Wu L."/>
            <person name="Ma J."/>
        </authorList>
    </citation>
    <scope>NUCLEOTIDE SEQUENCE [LARGE SCALE GENOMIC DNA]</scope>
    <source>
        <strain evidence="3">CECT 7069</strain>
    </source>
</reference>
<name>A0ABT8BJP9_9HYPH</name>
<evidence type="ECO:0000313" key="2">
    <source>
        <dbReference type="EMBL" id="MDN3591712.1"/>
    </source>
</evidence>
<keyword evidence="1" id="KW-1133">Transmembrane helix</keyword>
<evidence type="ECO:0000256" key="1">
    <source>
        <dbReference type="SAM" id="Phobius"/>
    </source>
</evidence>
<keyword evidence="3" id="KW-1185">Reference proteome</keyword>
<proteinExistence type="predicted"/>
<dbReference type="Proteomes" id="UP001224644">
    <property type="component" value="Unassembled WGS sequence"/>
</dbReference>
<feature type="transmembrane region" description="Helical" evidence="1">
    <location>
        <begin position="74"/>
        <end position="91"/>
    </location>
</feature>
<sequence length="97" mass="10019">MRTPVRVSAAIAVGIAVALAVMAHDRQRGIEWAISPEQIADAQGAGKPGVETGPGQFARLPVASEGADLLPVKWGLIGLFAACVVLVGTGHRGRLRL</sequence>
<organism evidence="2 3">
    <name type="scientific">Methylobacterium adhaesivum</name>
    <dbReference type="NCBI Taxonomy" id="333297"/>
    <lineage>
        <taxon>Bacteria</taxon>
        <taxon>Pseudomonadati</taxon>
        <taxon>Pseudomonadota</taxon>
        <taxon>Alphaproteobacteria</taxon>
        <taxon>Hyphomicrobiales</taxon>
        <taxon>Methylobacteriaceae</taxon>
        <taxon>Methylobacterium</taxon>
    </lineage>
</organism>
<keyword evidence="1" id="KW-0472">Membrane</keyword>
<keyword evidence="1" id="KW-0812">Transmembrane</keyword>
<accession>A0ABT8BJP9</accession>
<dbReference type="EMBL" id="JAUFPX010000012">
    <property type="protein sequence ID" value="MDN3591712.1"/>
    <property type="molecule type" value="Genomic_DNA"/>
</dbReference>